<comment type="caution">
    <text evidence="1">The sequence shown here is derived from an EMBL/GenBank/DDBJ whole genome shotgun (WGS) entry which is preliminary data.</text>
</comment>
<dbReference type="EMBL" id="JBHZQA010000003">
    <property type="protein sequence ID" value="MFE3847412.1"/>
    <property type="molecule type" value="Genomic_DNA"/>
</dbReference>
<name>A0ABW6HK53_9FLAO</name>
<gene>
    <name evidence="1" type="ORF">ACFX5D_05475</name>
</gene>
<evidence type="ECO:0000313" key="2">
    <source>
        <dbReference type="Proteomes" id="UP001600039"/>
    </source>
</evidence>
<proteinExistence type="predicted"/>
<accession>A0ABW6HK53</accession>
<dbReference type="RefSeq" id="WP_379857240.1">
    <property type="nucleotide sequence ID" value="NZ_JBHZQA010000003.1"/>
</dbReference>
<sequence>MDSDENFELELSEYDVLSTGADGGHKYASTEIIQNGKVRRMIILFKNKRDEVLLDGKNILKVRGKLFDEGFEQILILNDTELIKYI</sequence>
<organism evidence="1 2">
    <name type="scientific">Flavobacterium fructosi</name>
    <dbReference type="NCBI Taxonomy" id="3230416"/>
    <lineage>
        <taxon>Bacteria</taxon>
        <taxon>Pseudomonadati</taxon>
        <taxon>Bacteroidota</taxon>
        <taxon>Flavobacteriia</taxon>
        <taxon>Flavobacteriales</taxon>
        <taxon>Flavobacteriaceae</taxon>
        <taxon>Flavobacterium</taxon>
    </lineage>
</organism>
<protein>
    <submittedName>
        <fullName evidence="1">Uncharacterized protein</fullName>
    </submittedName>
</protein>
<keyword evidence="2" id="KW-1185">Reference proteome</keyword>
<reference evidence="1 2" key="1">
    <citation type="submission" date="2024-06" db="EMBL/GenBank/DDBJ databases">
        <title>Flavobacterium spp. isolated from glacier.</title>
        <authorList>
            <person name="Han D."/>
        </authorList>
    </citation>
    <scope>NUCLEOTIDE SEQUENCE [LARGE SCALE GENOMIC DNA]</scope>
    <source>
        <strain evidence="1 2">LB3P45</strain>
    </source>
</reference>
<evidence type="ECO:0000313" key="1">
    <source>
        <dbReference type="EMBL" id="MFE3847412.1"/>
    </source>
</evidence>
<dbReference type="Proteomes" id="UP001600039">
    <property type="component" value="Unassembled WGS sequence"/>
</dbReference>